<dbReference type="STRING" id="1121449.SAMN02745704_00828"/>
<accession>A0A1T4WCQ1</accession>
<evidence type="ECO:0000313" key="10">
    <source>
        <dbReference type="Proteomes" id="UP000190027"/>
    </source>
</evidence>
<evidence type="ECO:0000256" key="3">
    <source>
        <dbReference type="ARBA" id="ARBA00022475"/>
    </source>
</evidence>
<organism evidence="9 10">
    <name type="scientific">Paucidesulfovibrio gracilis DSM 16080</name>
    <dbReference type="NCBI Taxonomy" id="1121449"/>
    <lineage>
        <taxon>Bacteria</taxon>
        <taxon>Pseudomonadati</taxon>
        <taxon>Thermodesulfobacteriota</taxon>
        <taxon>Desulfovibrionia</taxon>
        <taxon>Desulfovibrionales</taxon>
        <taxon>Desulfovibrionaceae</taxon>
        <taxon>Paucidesulfovibrio</taxon>
    </lineage>
</organism>
<feature type="transmembrane region" description="Helical" evidence="7">
    <location>
        <begin position="552"/>
        <end position="572"/>
    </location>
</feature>
<feature type="transmembrane region" description="Helical" evidence="7">
    <location>
        <begin position="494"/>
        <end position="520"/>
    </location>
</feature>
<evidence type="ECO:0000256" key="2">
    <source>
        <dbReference type="ARBA" id="ARBA00005236"/>
    </source>
</evidence>
<dbReference type="GO" id="GO:0098797">
    <property type="term" value="C:plasma membrane protein complex"/>
    <property type="evidence" value="ECO:0007669"/>
    <property type="project" value="TreeGrafter"/>
</dbReference>
<evidence type="ECO:0000256" key="1">
    <source>
        <dbReference type="ARBA" id="ARBA00004651"/>
    </source>
</evidence>
<reference evidence="9 10" key="1">
    <citation type="submission" date="2017-02" db="EMBL/GenBank/DDBJ databases">
        <authorList>
            <person name="Peterson S.W."/>
        </authorList>
    </citation>
    <scope>NUCLEOTIDE SEQUENCE [LARGE SCALE GENOMIC DNA]</scope>
    <source>
        <strain evidence="9 10">DSM 16080</strain>
    </source>
</reference>
<dbReference type="EMBL" id="FUYC01000002">
    <property type="protein sequence ID" value="SKA75092.1"/>
    <property type="molecule type" value="Genomic_DNA"/>
</dbReference>
<evidence type="ECO:0000256" key="6">
    <source>
        <dbReference type="ARBA" id="ARBA00023136"/>
    </source>
</evidence>
<dbReference type="Pfam" id="PF02687">
    <property type="entry name" value="FtsX"/>
    <property type="match status" value="1"/>
</dbReference>
<keyword evidence="6 7" id="KW-0472">Membrane</keyword>
<dbReference type="RefSeq" id="WP_078716382.1">
    <property type="nucleotide sequence ID" value="NZ_FUYC01000002.1"/>
</dbReference>
<evidence type="ECO:0000256" key="4">
    <source>
        <dbReference type="ARBA" id="ARBA00022692"/>
    </source>
</evidence>
<feature type="transmembrane region" description="Helical" evidence="7">
    <location>
        <begin position="20"/>
        <end position="43"/>
    </location>
</feature>
<feature type="domain" description="ABC3 transporter permease C-terminal" evidence="8">
    <location>
        <begin position="501"/>
        <end position="621"/>
    </location>
</feature>
<keyword evidence="3" id="KW-1003">Cell membrane</keyword>
<keyword evidence="4 7" id="KW-0812">Transmembrane</keyword>
<protein>
    <submittedName>
        <fullName evidence="9">Putative ABC transport system permease protein</fullName>
    </submittedName>
</protein>
<sequence length="628" mass="68803">MRRTRGIVLRLSLADLFHEWILSVCLVMAVAAVLSPLLILFGLKFGTIEIMRDRLIEDPRNREIRPMVSRSFERDWFESMAGRPDVDFVVPFTRQISAQVDARLVSGGESLSLDILPTDQGDPLLLQNGAEVPGEMECVLSSSASEELGASPGDMLAVRVKRLRGSDYETADVRLRVTGVTRARATMLRSMYVPLPFLEAVERFKDGQAVPEYGWPGEQALAYPVYDHLVVLLREPLPRVDSFRLVNNTGFTRKEELDPQALAERVGWKAAASGSAYLVSSRTKPVDAESLLAVQYALRGRGAVLVPGVRDLEAVLLAPDGGEVARLGLDAFSMTAEDAESWGVAVHPGWHRVAEDAPASMWRKVLLPPELAEQYAPAQEGPEAADPLRLRLEREDGTVLEFPVHVQPGANPVSGRALIPVRLAGVLNLFGERNVGFEPRSGEFTLERRGYAGFRLYAATIDHVDGLRRELESRGVTVSTEAERIRDVMELDGYLTLIFMLIAGVALAGGAASLTASLYASVERKRRDLSVLRLLGLSGPTLFRFPIYQGSLIASAGFGVAFGFFEMLAVVINTLFRDHLQAEESLCRLEPWHLASALAGTVLVAVLAGSVAAWRATRIEPAEALRDE</sequence>
<feature type="transmembrane region" description="Helical" evidence="7">
    <location>
        <begin position="592"/>
        <end position="614"/>
    </location>
</feature>
<keyword evidence="10" id="KW-1185">Reference proteome</keyword>
<evidence type="ECO:0000313" key="9">
    <source>
        <dbReference type="EMBL" id="SKA75092.1"/>
    </source>
</evidence>
<dbReference type="OrthoDB" id="5410375at2"/>
<proteinExistence type="inferred from homology"/>
<dbReference type="AlphaFoldDB" id="A0A1T4WCQ1"/>
<evidence type="ECO:0000256" key="7">
    <source>
        <dbReference type="SAM" id="Phobius"/>
    </source>
</evidence>
<dbReference type="InterPro" id="IPR003838">
    <property type="entry name" value="ABC3_permease_C"/>
</dbReference>
<dbReference type="PANTHER" id="PTHR30489:SF0">
    <property type="entry name" value="LIPOPROTEIN-RELEASING SYSTEM TRANSMEMBRANE PROTEIN LOLE"/>
    <property type="match status" value="1"/>
</dbReference>
<name>A0A1T4WCQ1_9BACT</name>
<comment type="similarity">
    <text evidence="2">Belongs to the ABC-4 integral membrane protein family. LolC/E subfamily.</text>
</comment>
<dbReference type="PANTHER" id="PTHR30489">
    <property type="entry name" value="LIPOPROTEIN-RELEASING SYSTEM TRANSMEMBRANE PROTEIN LOLE"/>
    <property type="match status" value="1"/>
</dbReference>
<comment type="subcellular location">
    <subcellularLocation>
        <location evidence="1">Cell membrane</location>
        <topology evidence="1">Multi-pass membrane protein</topology>
    </subcellularLocation>
</comment>
<dbReference type="InterPro" id="IPR051447">
    <property type="entry name" value="Lipoprotein-release_system"/>
</dbReference>
<gene>
    <name evidence="9" type="ORF">SAMN02745704_00828</name>
</gene>
<dbReference type="Proteomes" id="UP000190027">
    <property type="component" value="Unassembled WGS sequence"/>
</dbReference>
<keyword evidence="5 7" id="KW-1133">Transmembrane helix</keyword>
<dbReference type="GO" id="GO:0044874">
    <property type="term" value="P:lipoprotein localization to outer membrane"/>
    <property type="evidence" value="ECO:0007669"/>
    <property type="project" value="TreeGrafter"/>
</dbReference>
<evidence type="ECO:0000256" key="5">
    <source>
        <dbReference type="ARBA" id="ARBA00022989"/>
    </source>
</evidence>
<evidence type="ECO:0000259" key="8">
    <source>
        <dbReference type="Pfam" id="PF02687"/>
    </source>
</evidence>